<dbReference type="RefSeq" id="WP_146507226.1">
    <property type="nucleotide sequence ID" value="NZ_SIHI01000001.1"/>
</dbReference>
<feature type="transmembrane region" description="Helical" evidence="1">
    <location>
        <begin position="353"/>
        <end position="371"/>
    </location>
</feature>
<proteinExistence type="predicted"/>
<keyword evidence="1" id="KW-0472">Membrane</keyword>
<evidence type="ECO:0000259" key="2">
    <source>
        <dbReference type="Pfam" id="PF06750"/>
    </source>
</evidence>
<dbReference type="EMBL" id="SIHI01000001">
    <property type="protein sequence ID" value="TWT57389.1"/>
    <property type="molecule type" value="Genomic_DNA"/>
</dbReference>
<dbReference type="GO" id="GO:0004190">
    <property type="term" value="F:aspartic-type endopeptidase activity"/>
    <property type="evidence" value="ECO:0007669"/>
    <property type="project" value="TreeGrafter"/>
</dbReference>
<feature type="transmembrane region" description="Helical" evidence="1">
    <location>
        <begin position="76"/>
        <end position="97"/>
    </location>
</feature>
<comment type="caution">
    <text evidence="3">The sequence shown here is derived from an EMBL/GenBank/DDBJ whole genome shotgun (WGS) entry which is preliminary data.</text>
</comment>
<keyword evidence="1" id="KW-1133">Transmembrane helix</keyword>
<dbReference type="PANTHER" id="PTHR30487:SF0">
    <property type="entry name" value="PREPILIN LEADER PEPTIDASE_N-METHYLTRANSFERASE-RELATED"/>
    <property type="match status" value="1"/>
</dbReference>
<dbReference type="Proteomes" id="UP000317243">
    <property type="component" value="Unassembled WGS sequence"/>
</dbReference>
<sequence>MDHSVVLANGPNRTTPETILRFSPIGECLAMLMGAQALFVGTLWLTQWWNPLSWFVASASVWYALRTIGWMRGKTLTVVISATLATGLYFFSFSSALLELPNWLQKGPFSVSALSVALSIICVLDCFEWLWLRGWTPNMIASFLRETALHPKSWGWLLASILFGYMVVVPGIDALLEPFRAPGPTSEALPDMTFSETLRLRTTELFMVCWFFSLGATIGSFLNVIVYRSPRYESLIRKRSACPSCGQRIDGRDNIPVLAWILLNGKCRNCSAPISMRYPVVEAVTGGIFLLLYFVELISGGQNLPSRFPNLHTGVVWTLLYTKWDLVGYYLYHCLLLISLLTWALIRMDGQKVPLRAIATTFLMAGGPLIIRPELLLVSWSPVQPSHWELTASQAILTAIIGASIGALIAILVLKSLLPRTTSNGYEREFVAGAALIGTVMGWQATCSIIALTLLLQLLQHILALSGWGVAQRWPLTGLMLVATTIQLCFWRWIVEHLSACWPTTGFNLLSMIVWAATCIGLIVLNRKFESSKATSAPEMI</sequence>
<feature type="transmembrane region" description="Helical" evidence="1">
    <location>
        <begin position="52"/>
        <end position="69"/>
    </location>
</feature>
<evidence type="ECO:0000313" key="4">
    <source>
        <dbReference type="Proteomes" id="UP000317243"/>
    </source>
</evidence>
<dbReference type="AlphaFoldDB" id="A0A5C5X481"/>
<accession>A0A5C5X481</accession>
<name>A0A5C5X481_9PLAN</name>
<keyword evidence="1" id="KW-0812">Transmembrane</keyword>
<feature type="transmembrane region" description="Helical" evidence="1">
    <location>
        <begin position="430"/>
        <end position="456"/>
    </location>
</feature>
<dbReference type="OrthoDB" id="9789291at2"/>
<feature type="domain" description="Prepilin peptidase A24 N-terminal" evidence="2">
    <location>
        <begin position="214"/>
        <end position="294"/>
    </location>
</feature>
<keyword evidence="4" id="KW-1185">Reference proteome</keyword>
<feature type="transmembrane region" description="Helical" evidence="1">
    <location>
        <begin position="507"/>
        <end position="525"/>
    </location>
</feature>
<feature type="transmembrane region" description="Helical" evidence="1">
    <location>
        <begin position="327"/>
        <end position="346"/>
    </location>
</feature>
<dbReference type="InterPro" id="IPR050882">
    <property type="entry name" value="Prepilin_peptidase/N-MTase"/>
</dbReference>
<reference evidence="3 4" key="1">
    <citation type="submission" date="2019-02" db="EMBL/GenBank/DDBJ databases">
        <title>Deep-cultivation of Planctomycetes and their phenomic and genomic characterization uncovers novel biology.</title>
        <authorList>
            <person name="Wiegand S."/>
            <person name="Jogler M."/>
            <person name="Boedeker C."/>
            <person name="Pinto D."/>
            <person name="Vollmers J."/>
            <person name="Rivas-Marin E."/>
            <person name="Kohn T."/>
            <person name="Peeters S.H."/>
            <person name="Heuer A."/>
            <person name="Rast P."/>
            <person name="Oberbeckmann S."/>
            <person name="Bunk B."/>
            <person name="Jeske O."/>
            <person name="Meyerdierks A."/>
            <person name="Storesund J.E."/>
            <person name="Kallscheuer N."/>
            <person name="Luecker S."/>
            <person name="Lage O.M."/>
            <person name="Pohl T."/>
            <person name="Merkel B.J."/>
            <person name="Hornburger P."/>
            <person name="Mueller R.-W."/>
            <person name="Bruemmer F."/>
            <person name="Labrenz M."/>
            <person name="Spormann A.M."/>
            <person name="Op Den Camp H."/>
            <person name="Overmann J."/>
            <person name="Amann R."/>
            <person name="Jetten M.S.M."/>
            <person name="Mascher T."/>
            <person name="Medema M.H."/>
            <person name="Devos D.P."/>
            <person name="Kaster A.-K."/>
            <person name="Ovreas L."/>
            <person name="Rohde M."/>
            <person name="Galperin M.Y."/>
            <person name="Jogler C."/>
        </authorList>
    </citation>
    <scope>NUCLEOTIDE SEQUENCE [LARGE SCALE GENOMIC DNA]</scope>
    <source>
        <strain evidence="3 4">KOR42</strain>
    </source>
</reference>
<dbReference type="GO" id="GO:0005886">
    <property type="term" value="C:plasma membrane"/>
    <property type="evidence" value="ECO:0007669"/>
    <property type="project" value="TreeGrafter"/>
</dbReference>
<feature type="transmembrane region" description="Helical" evidence="1">
    <location>
        <begin position="391"/>
        <end position="418"/>
    </location>
</feature>
<dbReference type="Pfam" id="PF06750">
    <property type="entry name" value="A24_N_bact"/>
    <property type="match status" value="1"/>
</dbReference>
<protein>
    <submittedName>
        <fullName evidence="3">Leader peptidase PppA</fullName>
    </submittedName>
</protein>
<feature type="transmembrane region" description="Helical" evidence="1">
    <location>
        <begin position="109"/>
        <end position="132"/>
    </location>
</feature>
<dbReference type="PANTHER" id="PTHR30487">
    <property type="entry name" value="TYPE 4 PREPILIN-LIKE PROTEINS LEADER PEPTIDE-PROCESSING ENZYME"/>
    <property type="match status" value="1"/>
</dbReference>
<dbReference type="GO" id="GO:0006465">
    <property type="term" value="P:signal peptide processing"/>
    <property type="evidence" value="ECO:0007669"/>
    <property type="project" value="TreeGrafter"/>
</dbReference>
<evidence type="ECO:0000256" key="1">
    <source>
        <dbReference type="SAM" id="Phobius"/>
    </source>
</evidence>
<gene>
    <name evidence="3" type="primary">pppA_1</name>
    <name evidence="3" type="ORF">KOR42_07490</name>
</gene>
<feature type="transmembrane region" description="Helical" evidence="1">
    <location>
        <begin position="205"/>
        <end position="227"/>
    </location>
</feature>
<evidence type="ECO:0000313" key="3">
    <source>
        <dbReference type="EMBL" id="TWT57389.1"/>
    </source>
</evidence>
<feature type="transmembrane region" description="Helical" evidence="1">
    <location>
        <begin position="153"/>
        <end position="172"/>
    </location>
</feature>
<feature type="transmembrane region" description="Helical" evidence="1">
    <location>
        <begin position="278"/>
        <end position="295"/>
    </location>
</feature>
<feature type="transmembrane region" description="Helical" evidence="1">
    <location>
        <begin position="476"/>
        <end position="495"/>
    </location>
</feature>
<dbReference type="InterPro" id="IPR010627">
    <property type="entry name" value="Prepilin_pept_A24_N"/>
</dbReference>
<organism evidence="3 4">
    <name type="scientific">Thalassoglobus neptunius</name>
    <dbReference type="NCBI Taxonomy" id="1938619"/>
    <lineage>
        <taxon>Bacteria</taxon>
        <taxon>Pseudomonadati</taxon>
        <taxon>Planctomycetota</taxon>
        <taxon>Planctomycetia</taxon>
        <taxon>Planctomycetales</taxon>
        <taxon>Planctomycetaceae</taxon>
        <taxon>Thalassoglobus</taxon>
    </lineage>
</organism>